<dbReference type="Proteomes" id="UP001287286">
    <property type="component" value="Unassembled WGS sequence"/>
</dbReference>
<keyword evidence="2" id="KW-1185">Reference proteome</keyword>
<protein>
    <submittedName>
        <fullName evidence="1">Uncharacterized protein</fullName>
    </submittedName>
</protein>
<reference evidence="1 2" key="1">
    <citation type="journal article" date="2024" name="Microbiol. Resour. Announc.">
        <title>Genome annotations for the ascomycete fungi Trichoderma harzianum, Trichoderma aggressivum, and Purpureocillium lilacinum.</title>
        <authorList>
            <person name="Beijen E.P.W."/>
            <person name="Ohm R.A."/>
        </authorList>
    </citation>
    <scope>NUCLEOTIDE SEQUENCE [LARGE SCALE GENOMIC DNA]</scope>
    <source>
        <strain evidence="1 2">CBS 150709</strain>
    </source>
</reference>
<accession>A0ABR0BW42</accession>
<evidence type="ECO:0000313" key="1">
    <source>
        <dbReference type="EMBL" id="KAK4088200.1"/>
    </source>
</evidence>
<dbReference type="EMBL" id="JAWRVI010000026">
    <property type="protein sequence ID" value="KAK4088200.1"/>
    <property type="molecule type" value="Genomic_DNA"/>
</dbReference>
<name>A0ABR0BW42_PURLI</name>
<sequence length="485" mass="53110">MAKFPGTMEGEDDPQNWALASINEMDGWMGGRMGREKLQPVRVARLLLRLLRGPQGGDGAMPLLPWATGARPAEGETGHRRWEMADSMQARWWRDASPPTTLVRRTHLGTPPLDKPPPGNKAQPGHMRHCVMRVSSPPAPWQSLQGIPGPGPQGPGAPVAKPQPVSSSAWRSHTRARCPTALPFGTVIRGRASLARPVCRVYPRGSRPLQQGAAAVGEAHQPRFACSPVRLRPVYQPSLAGSLARAGTGSKSTVGEVGRYWRDTSTTRRVLTGSWCMWDVAHGVNEVRRRDGSVEVPASPSLSSPMAVVVNRCRVGLWGGGGDAVAGFSEPWRHVRRKSKNAKEVESGFQNLGGGNSDQSNQVAALPYVRPVVTSHAATPTPASWRGECRPSGWPWRTLHTGQHQGRQVLGVSDAWRASWPKLPPARRYRSVGQWWAGRRRRMQCAVPVSSRRPERAQRADPVNIPLRQAALPARLARLAWRRDS</sequence>
<gene>
    <name evidence="1" type="ORF">Purlil1_7393</name>
</gene>
<evidence type="ECO:0000313" key="2">
    <source>
        <dbReference type="Proteomes" id="UP001287286"/>
    </source>
</evidence>
<comment type="caution">
    <text evidence="1">The sequence shown here is derived from an EMBL/GenBank/DDBJ whole genome shotgun (WGS) entry which is preliminary data.</text>
</comment>
<organism evidence="1 2">
    <name type="scientific">Purpureocillium lilacinum</name>
    <name type="common">Paecilomyces lilacinus</name>
    <dbReference type="NCBI Taxonomy" id="33203"/>
    <lineage>
        <taxon>Eukaryota</taxon>
        <taxon>Fungi</taxon>
        <taxon>Dikarya</taxon>
        <taxon>Ascomycota</taxon>
        <taxon>Pezizomycotina</taxon>
        <taxon>Sordariomycetes</taxon>
        <taxon>Hypocreomycetidae</taxon>
        <taxon>Hypocreales</taxon>
        <taxon>Ophiocordycipitaceae</taxon>
        <taxon>Purpureocillium</taxon>
    </lineage>
</organism>
<proteinExistence type="predicted"/>